<evidence type="ECO:0000313" key="2">
    <source>
        <dbReference type="Proteomes" id="UP000292958"/>
    </source>
</evidence>
<accession>A0A4Q7YQ73</accession>
<dbReference type="Proteomes" id="UP000292958">
    <property type="component" value="Unassembled WGS sequence"/>
</dbReference>
<sequence length="45" mass="4804">MKSKNPNPSLSLFPPNFSSVNKTEQLTVGLLAPKLCVGTIVFSTP</sequence>
<comment type="caution">
    <text evidence="1">The sequence shown here is derived from an EMBL/GenBank/DDBJ whole genome shotgun (WGS) entry which is preliminary data.</text>
</comment>
<organism evidence="1 2">
    <name type="scientific">Edaphobacter modestus</name>
    <dbReference type="NCBI Taxonomy" id="388466"/>
    <lineage>
        <taxon>Bacteria</taxon>
        <taxon>Pseudomonadati</taxon>
        <taxon>Acidobacteriota</taxon>
        <taxon>Terriglobia</taxon>
        <taxon>Terriglobales</taxon>
        <taxon>Acidobacteriaceae</taxon>
        <taxon>Edaphobacter</taxon>
    </lineage>
</organism>
<dbReference type="AlphaFoldDB" id="A0A4Q7YQ73"/>
<protein>
    <submittedName>
        <fullName evidence="1">Uncharacterized protein</fullName>
    </submittedName>
</protein>
<dbReference type="EMBL" id="SHKW01000001">
    <property type="protein sequence ID" value="RZU39837.1"/>
    <property type="molecule type" value="Genomic_DNA"/>
</dbReference>
<reference evidence="1 2" key="1">
    <citation type="submission" date="2019-02" db="EMBL/GenBank/DDBJ databases">
        <title>Genomic Encyclopedia of Archaeal and Bacterial Type Strains, Phase II (KMG-II): from individual species to whole genera.</title>
        <authorList>
            <person name="Goeker M."/>
        </authorList>
    </citation>
    <scope>NUCLEOTIDE SEQUENCE [LARGE SCALE GENOMIC DNA]</scope>
    <source>
        <strain evidence="1 2">DSM 18101</strain>
    </source>
</reference>
<proteinExistence type="predicted"/>
<gene>
    <name evidence="1" type="ORF">BDD14_1232</name>
</gene>
<name>A0A4Q7YQ73_9BACT</name>
<evidence type="ECO:0000313" key="1">
    <source>
        <dbReference type="EMBL" id="RZU39837.1"/>
    </source>
</evidence>
<keyword evidence="2" id="KW-1185">Reference proteome</keyword>